<evidence type="ECO:0000313" key="2">
    <source>
        <dbReference type="Proteomes" id="UP001310594"/>
    </source>
</evidence>
<accession>A0AAN7W225</accession>
<evidence type="ECO:0008006" key="3">
    <source>
        <dbReference type="Google" id="ProtNLM"/>
    </source>
</evidence>
<dbReference type="Proteomes" id="UP001310594">
    <property type="component" value="Unassembled WGS sequence"/>
</dbReference>
<dbReference type="AlphaFoldDB" id="A0AAN7W225"/>
<evidence type="ECO:0000313" key="1">
    <source>
        <dbReference type="EMBL" id="KAK5694829.1"/>
    </source>
</evidence>
<protein>
    <recommendedName>
        <fullName evidence="3">Methyltransferase domain-containing protein</fullName>
    </recommendedName>
</protein>
<organism evidence="1 2">
    <name type="scientific">Elasticomyces elasticus</name>
    <dbReference type="NCBI Taxonomy" id="574655"/>
    <lineage>
        <taxon>Eukaryota</taxon>
        <taxon>Fungi</taxon>
        <taxon>Dikarya</taxon>
        <taxon>Ascomycota</taxon>
        <taxon>Pezizomycotina</taxon>
        <taxon>Dothideomycetes</taxon>
        <taxon>Dothideomycetidae</taxon>
        <taxon>Mycosphaerellales</taxon>
        <taxon>Teratosphaeriaceae</taxon>
        <taxon>Elasticomyces</taxon>
    </lineage>
</organism>
<gene>
    <name evidence="1" type="ORF">LTR97_009420</name>
</gene>
<dbReference type="EMBL" id="JAVRQU010000015">
    <property type="protein sequence ID" value="KAK5694829.1"/>
    <property type="molecule type" value="Genomic_DNA"/>
</dbReference>
<dbReference type="SUPFAM" id="SSF53335">
    <property type="entry name" value="S-adenosyl-L-methionine-dependent methyltransferases"/>
    <property type="match status" value="1"/>
</dbReference>
<proteinExistence type="predicted"/>
<reference evidence="1" key="1">
    <citation type="submission" date="2023-08" db="EMBL/GenBank/DDBJ databases">
        <title>Black Yeasts Isolated from many extreme environments.</title>
        <authorList>
            <person name="Coleine C."/>
            <person name="Stajich J.E."/>
            <person name="Selbmann L."/>
        </authorList>
    </citation>
    <scope>NUCLEOTIDE SEQUENCE</scope>
    <source>
        <strain evidence="1">CCFEE 5810</strain>
    </source>
</reference>
<comment type="caution">
    <text evidence="1">The sequence shown here is derived from an EMBL/GenBank/DDBJ whole genome shotgun (WGS) entry which is preliminary data.</text>
</comment>
<dbReference type="Gene3D" id="3.40.50.150">
    <property type="entry name" value="Vaccinia Virus protein VP39"/>
    <property type="match status" value="1"/>
</dbReference>
<sequence length="274" mass="30651">MERFLDHTKGLDNNQSEQQRLEGQHEVIIHAMGGKPLYTPIDFSKPKLRILDSGGANGRWIRDLRASLLPAQHHYVCTDVVPSIFPSNPPDDTSYVVQDIRNPWPAEMQSSFDLVHERFVIPGAAPGSPEPIVGRLCGLLKPGGWIQLVEMDFPANEKNPPAFETFFEIMRWVLEVGMGGIYGTKLKGWMQDAGLKNVEDTEILIPLGETISDKSLKQKSIESPCAAIAPILAVVRAMPHPFKEEDLDTLEARMRKELNEVGAYGQCRVVWGQR</sequence>
<name>A0AAN7W225_9PEZI</name>
<dbReference type="InterPro" id="IPR029063">
    <property type="entry name" value="SAM-dependent_MTases_sf"/>
</dbReference>